<dbReference type="RefSeq" id="XP_018734441.1">
    <property type="nucleotide sequence ID" value="XM_018878823.1"/>
</dbReference>
<accession>A0A167CPU5</accession>
<dbReference type="AlphaFoldDB" id="A0A167CPU5"/>
<evidence type="ECO:0000313" key="9">
    <source>
        <dbReference type="Proteomes" id="UP000189580"/>
    </source>
</evidence>
<reference evidence="8 9" key="1">
    <citation type="submission" date="2016-02" db="EMBL/GenBank/DDBJ databases">
        <title>Complete genome sequence and transcriptome regulation of the pentose utilising yeast Sugiyamaella lignohabitans.</title>
        <authorList>
            <person name="Bellasio M."/>
            <person name="Peymann A."/>
            <person name="Valli M."/>
            <person name="Sipitzky M."/>
            <person name="Graf A."/>
            <person name="Sauer M."/>
            <person name="Marx H."/>
            <person name="Mattanovich D."/>
        </authorList>
    </citation>
    <scope>NUCLEOTIDE SEQUENCE [LARGE SCALE GENOMIC DNA]</scope>
    <source>
        <strain evidence="8 9">CBS 10342</strain>
    </source>
</reference>
<evidence type="ECO:0000256" key="6">
    <source>
        <dbReference type="ARBA" id="ARBA00023136"/>
    </source>
</evidence>
<keyword evidence="9" id="KW-1185">Reference proteome</keyword>
<evidence type="ECO:0000256" key="4">
    <source>
        <dbReference type="ARBA" id="ARBA00022989"/>
    </source>
</evidence>
<dbReference type="EMBL" id="CP014501">
    <property type="protein sequence ID" value="ANB11964.1"/>
    <property type="molecule type" value="Genomic_DNA"/>
</dbReference>
<evidence type="ECO:0000256" key="3">
    <source>
        <dbReference type="ARBA" id="ARBA00022968"/>
    </source>
</evidence>
<keyword evidence="5" id="KW-0333">Golgi apparatus</keyword>
<comment type="similarity">
    <text evidence="7">Belongs to the ANP1/MMN9/VAN1 family.</text>
</comment>
<dbReference type="KEGG" id="slb:AWJ20_191"/>
<dbReference type="Pfam" id="PF03452">
    <property type="entry name" value="Anp1"/>
    <property type="match status" value="1"/>
</dbReference>
<organism evidence="8 9">
    <name type="scientific">Sugiyamaella lignohabitans</name>
    <dbReference type="NCBI Taxonomy" id="796027"/>
    <lineage>
        <taxon>Eukaryota</taxon>
        <taxon>Fungi</taxon>
        <taxon>Dikarya</taxon>
        <taxon>Ascomycota</taxon>
        <taxon>Saccharomycotina</taxon>
        <taxon>Dipodascomycetes</taxon>
        <taxon>Dipodascales</taxon>
        <taxon>Trichomonascaceae</taxon>
        <taxon>Sugiyamaella</taxon>
    </lineage>
</organism>
<dbReference type="GeneID" id="30033763"/>
<keyword evidence="3" id="KW-0735">Signal-anchor</keyword>
<evidence type="ECO:0000256" key="5">
    <source>
        <dbReference type="ARBA" id="ARBA00023034"/>
    </source>
</evidence>
<dbReference type="GO" id="GO:0140497">
    <property type="term" value="C:mannan polymerase II complex"/>
    <property type="evidence" value="ECO:0007669"/>
    <property type="project" value="EnsemblFungi"/>
</dbReference>
<dbReference type="Proteomes" id="UP000189580">
    <property type="component" value="Chromosome a"/>
</dbReference>
<dbReference type="Gene3D" id="3.90.550.10">
    <property type="entry name" value="Spore Coat Polysaccharide Biosynthesis Protein SpsA, Chain A"/>
    <property type="match status" value="1"/>
</dbReference>
<evidence type="ECO:0000256" key="7">
    <source>
        <dbReference type="ARBA" id="ARBA00037964"/>
    </source>
</evidence>
<evidence type="ECO:0000256" key="1">
    <source>
        <dbReference type="ARBA" id="ARBA00004323"/>
    </source>
</evidence>
<dbReference type="GO" id="GO:0018279">
    <property type="term" value="P:protein N-linked glycosylation via asparagine"/>
    <property type="evidence" value="ECO:0007669"/>
    <property type="project" value="EnsemblFungi"/>
</dbReference>
<keyword evidence="8" id="KW-0328">Glycosyltransferase</keyword>
<proteinExistence type="inferred from homology"/>
<dbReference type="FunFam" id="3.90.550.10:FF:000017">
    <property type="entry name" value="Mannan polymerase II complex ANP1 subunit"/>
    <property type="match status" value="1"/>
</dbReference>
<protein>
    <submittedName>
        <fullName evidence="8">Mannosyltransferase complex subunit MNN9</fullName>
    </submittedName>
</protein>
<dbReference type="OrthoDB" id="2405412at2759"/>
<keyword evidence="4" id="KW-1133">Transmembrane helix</keyword>
<evidence type="ECO:0000256" key="2">
    <source>
        <dbReference type="ARBA" id="ARBA00022692"/>
    </source>
</evidence>
<dbReference type="InterPro" id="IPR052086">
    <property type="entry name" value="Mannan_Polymerase_Subunit"/>
</dbReference>
<dbReference type="PANTHER" id="PTHR43083:SF6">
    <property type="entry name" value="MANNAN POLYMERASE COMPLEXES SUBUNIT MNN9"/>
    <property type="match status" value="1"/>
</dbReference>
<keyword evidence="2" id="KW-0812">Transmembrane</keyword>
<dbReference type="GO" id="GO:0000032">
    <property type="term" value="P:cell wall mannoprotein biosynthetic process"/>
    <property type="evidence" value="ECO:0007669"/>
    <property type="project" value="TreeGrafter"/>
</dbReference>
<name>A0A167CPU5_9ASCO</name>
<dbReference type="SUPFAM" id="SSF53448">
    <property type="entry name" value="Nucleotide-diphospho-sugar transferases"/>
    <property type="match status" value="1"/>
</dbReference>
<gene>
    <name evidence="8" type="primary">MNN9</name>
    <name evidence="8" type="ORF">AWJ20_191</name>
</gene>
<evidence type="ECO:0000313" key="8">
    <source>
        <dbReference type="EMBL" id="ANB11964.1"/>
    </source>
</evidence>
<sequence>MATVGPVRRPASVLIIVISLLAVVYLLFSPFSQPSTSVSAIPRVIQQNNAGKGTTAEKYIKNHKMNSLAATAKSADNNEKVLILTPLARFYPEYWENLLKLTYPRKLVELGFIVPRSSQGDEVLKSLNKAVNKVQSSSKKDERFAKITILRQDTESLDSQSEKDRHALSVQKKRRAQMSLARNSLLFTTIDADTSWVLWLDSDIVESPPTLIQDLARHDKDLIVANCFQRYTTDDGKPDIRPYDFNSWQESDTARELMSKMGDDEIILEGYAEMATYRVLMAHIYNAKDDIHTELPLDGVGGTALLVKADVHRDGAMFPPFPFYHLMETEGFAKMAKRLGYQAFGLPNYLVYHYNE</sequence>
<dbReference type="GO" id="GO:0000009">
    <property type="term" value="F:alpha-1,6-mannosyltransferase activity"/>
    <property type="evidence" value="ECO:0007669"/>
    <property type="project" value="TreeGrafter"/>
</dbReference>
<keyword evidence="8" id="KW-0808">Transferase</keyword>
<comment type="subcellular location">
    <subcellularLocation>
        <location evidence="1">Golgi apparatus membrane</location>
        <topology evidence="1">Single-pass type II membrane protein</topology>
    </subcellularLocation>
</comment>
<keyword evidence="6" id="KW-0472">Membrane</keyword>
<dbReference type="InterPro" id="IPR029044">
    <property type="entry name" value="Nucleotide-diphossugar_trans"/>
</dbReference>
<dbReference type="PANTHER" id="PTHR43083">
    <property type="entry name" value="MANNAN POLYMERASE II"/>
    <property type="match status" value="1"/>
</dbReference>